<feature type="domain" description="M23ase beta-sheet core" evidence="2">
    <location>
        <begin position="155"/>
        <end position="245"/>
    </location>
</feature>
<dbReference type="Gene3D" id="2.70.70.10">
    <property type="entry name" value="Glucose Permease (Domain IIA)"/>
    <property type="match status" value="1"/>
</dbReference>
<dbReference type="PANTHER" id="PTHR21666:SF274">
    <property type="entry name" value="STAGE IV SPORULATION PROTEIN FA"/>
    <property type="match status" value="1"/>
</dbReference>
<evidence type="ECO:0000259" key="2">
    <source>
        <dbReference type="Pfam" id="PF01551"/>
    </source>
</evidence>
<accession>A0A3D8PVY2</accession>
<dbReference type="InterPro" id="IPR050570">
    <property type="entry name" value="Cell_wall_metabolism_enzyme"/>
</dbReference>
<protein>
    <submittedName>
        <fullName evidence="3">M23 family peptidase</fullName>
    </submittedName>
</protein>
<dbReference type="InterPro" id="IPR016047">
    <property type="entry name" value="M23ase_b-sheet_dom"/>
</dbReference>
<dbReference type="OrthoDB" id="2986589at2"/>
<keyword evidence="1" id="KW-0812">Transmembrane</keyword>
<reference evidence="4" key="1">
    <citation type="submission" date="2017-11" db="EMBL/GenBank/DDBJ databases">
        <authorList>
            <person name="Zhu W."/>
        </authorList>
    </citation>
    <scope>NUCLEOTIDE SEQUENCE [LARGE SCALE GENOMIC DNA]</scope>
    <source>
        <strain evidence="4">CAU 1183</strain>
    </source>
</reference>
<gene>
    <name evidence="3" type="ORF">CWR48_09720</name>
</gene>
<evidence type="ECO:0000313" key="4">
    <source>
        <dbReference type="Proteomes" id="UP000257143"/>
    </source>
</evidence>
<feature type="transmembrane region" description="Helical" evidence="1">
    <location>
        <begin position="67"/>
        <end position="87"/>
    </location>
</feature>
<dbReference type="AlphaFoldDB" id="A0A3D8PVY2"/>
<dbReference type="Proteomes" id="UP000257143">
    <property type="component" value="Unassembled WGS sequence"/>
</dbReference>
<evidence type="ECO:0000256" key="1">
    <source>
        <dbReference type="SAM" id="Phobius"/>
    </source>
</evidence>
<dbReference type="RefSeq" id="WP_115773041.1">
    <property type="nucleotide sequence ID" value="NZ_PIOC01000014.1"/>
</dbReference>
<comment type="caution">
    <text evidence="3">The sequence shown here is derived from an EMBL/GenBank/DDBJ whole genome shotgun (WGS) entry which is preliminary data.</text>
</comment>
<dbReference type="GO" id="GO:0004222">
    <property type="term" value="F:metalloendopeptidase activity"/>
    <property type="evidence" value="ECO:0007669"/>
    <property type="project" value="TreeGrafter"/>
</dbReference>
<name>A0A3D8PVY2_9BACI</name>
<dbReference type="InterPro" id="IPR011055">
    <property type="entry name" value="Dup_hybrid_motif"/>
</dbReference>
<evidence type="ECO:0000313" key="3">
    <source>
        <dbReference type="EMBL" id="RDW19309.1"/>
    </source>
</evidence>
<keyword evidence="1" id="KW-0472">Membrane</keyword>
<dbReference type="CDD" id="cd12797">
    <property type="entry name" value="M23_peptidase"/>
    <property type="match status" value="1"/>
</dbReference>
<keyword evidence="1" id="KW-1133">Transmembrane helix</keyword>
<dbReference type="SUPFAM" id="SSF51261">
    <property type="entry name" value="Duplicated hybrid motif"/>
    <property type="match status" value="1"/>
</dbReference>
<organism evidence="3 4">
    <name type="scientific">Oceanobacillus arenosus</name>
    <dbReference type="NCBI Taxonomy" id="1229153"/>
    <lineage>
        <taxon>Bacteria</taxon>
        <taxon>Bacillati</taxon>
        <taxon>Bacillota</taxon>
        <taxon>Bacilli</taxon>
        <taxon>Bacillales</taxon>
        <taxon>Bacillaceae</taxon>
        <taxon>Oceanobacillus</taxon>
    </lineage>
</organism>
<dbReference type="Pfam" id="PF01551">
    <property type="entry name" value="Peptidase_M23"/>
    <property type="match status" value="1"/>
</dbReference>
<dbReference type="PANTHER" id="PTHR21666">
    <property type="entry name" value="PEPTIDASE-RELATED"/>
    <property type="match status" value="1"/>
</dbReference>
<sequence>MDKGVNKVRKSIEQRKKLRGVIPREKEQGQIFPIIPEEEEKHGYYPTFPNTSNSEGRVSEKPISSGIILRALLSTMLFFGIALLWQIDASSLQAPKEWTSSVLKEEFPFAKVNVWYRDTFGAPLAFSPENVDNPNEQELMALPVSGNITETFSGEGIRIEPGTVADVSAMHEGIVVFAGNDRDTNKTVVVQHADNSISSYGFLSKIDVHVYQYVASNQKIGQFAPTEESATVYFSIEKDNHYVDPVQVIQVDDLR</sequence>
<proteinExistence type="predicted"/>
<keyword evidence="4" id="KW-1185">Reference proteome</keyword>
<dbReference type="EMBL" id="PIOC01000014">
    <property type="protein sequence ID" value="RDW19309.1"/>
    <property type="molecule type" value="Genomic_DNA"/>
</dbReference>